<keyword evidence="10" id="KW-1185">Reference proteome</keyword>
<dbReference type="PANTHER" id="PTHR21716:SF53">
    <property type="entry name" value="PERMEASE PERM-RELATED"/>
    <property type="match status" value="1"/>
</dbReference>
<keyword evidence="7 8" id="KW-0472">Membrane</keyword>
<reference evidence="9 10" key="1">
    <citation type="submission" date="2015-09" db="EMBL/GenBank/DDBJ databases">
        <title>Genome sequence of Oxobacter pfennigii DSM 3222.</title>
        <authorList>
            <person name="Poehlein A."/>
            <person name="Bengelsdorf F.R."/>
            <person name="Schiel-Bengelsdorf B."/>
            <person name="Duerre P."/>
            <person name="Daniel R."/>
        </authorList>
    </citation>
    <scope>NUCLEOTIDE SEQUENCE [LARGE SCALE GENOMIC DNA]</scope>
    <source>
        <strain evidence="9 10">DSM 3222</strain>
    </source>
</reference>
<proteinExistence type="inferred from homology"/>
<evidence type="ECO:0000313" key="10">
    <source>
        <dbReference type="Proteomes" id="UP000050326"/>
    </source>
</evidence>
<comment type="caution">
    <text evidence="9">The sequence shown here is derived from an EMBL/GenBank/DDBJ whole genome shotgun (WGS) entry which is preliminary data.</text>
</comment>
<keyword evidence="5 8" id="KW-0812">Transmembrane</keyword>
<dbReference type="PANTHER" id="PTHR21716">
    <property type="entry name" value="TRANSMEMBRANE PROTEIN"/>
    <property type="match status" value="1"/>
</dbReference>
<evidence type="ECO:0000256" key="3">
    <source>
        <dbReference type="ARBA" id="ARBA00022448"/>
    </source>
</evidence>
<keyword evidence="6 8" id="KW-1133">Transmembrane helix</keyword>
<dbReference type="Pfam" id="PF01594">
    <property type="entry name" value="AI-2E_transport"/>
    <property type="match status" value="1"/>
</dbReference>
<dbReference type="GO" id="GO:0005886">
    <property type="term" value="C:plasma membrane"/>
    <property type="evidence" value="ECO:0007669"/>
    <property type="project" value="UniProtKB-SubCell"/>
</dbReference>
<feature type="transmembrane region" description="Helical" evidence="8">
    <location>
        <begin position="276"/>
        <end position="297"/>
    </location>
</feature>
<dbReference type="GO" id="GO:0055085">
    <property type="term" value="P:transmembrane transport"/>
    <property type="evidence" value="ECO:0007669"/>
    <property type="project" value="TreeGrafter"/>
</dbReference>
<feature type="transmembrane region" description="Helical" evidence="8">
    <location>
        <begin position="154"/>
        <end position="175"/>
    </location>
</feature>
<dbReference type="OrthoDB" id="9793390at2"/>
<evidence type="ECO:0000256" key="4">
    <source>
        <dbReference type="ARBA" id="ARBA00022475"/>
    </source>
</evidence>
<feature type="transmembrane region" description="Helical" evidence="8">
    <location>
        <begin position="250"/>
        <end position="269"/>
    </location>
</feature>
<dbReference type="EMBL" id="LKET01000028">
    <property type="protein sequence ID" value="KPU44956.1"/>
    <property type="molecule type" value="Genomic_DNA"/>
</dbReference>
<feature type="transmembrane region" description="Helical" evidence="8">
    <location>
        <begin position="69"/>
        <end position="87"/>
    </location>
</feature>
<comment type="similarity">
    <text evidence="2">Belongs to the autoinducer-2 exporter (AI-2E) (TC 2.A.86) family.</text>
</comment>
<accession>A0A0P8YYS9</accession>
<dbReference type="InterPro" id="IPR002549">
    <property type="entry name" value="AI-2E-like"/>
</dbReference>
<feature type="transmembrane region" description="Helical" evidence="8">
    <location>
        <begin position="36"/>
        <end position="57"/>
    </location>
</feature>
<evidence type="ECO:0000256" key="2">
    <source>
        <dbReference type="ARBA" id="ARBA00009773"/>
    </source>
</evidence>
<dbReference type="Proteomes" id="UP000050326">
    <property type="component" value="Unassembled WGS sequence"/>
</dbReference>
<keyword evidence="4" id="KW-1003">Cell membrane</keyword>
<evidence type="ECO:0000256" key="7">
    <source>
        <dbReference type="ARBA" id="ARBA00023136"/>
    </source>
</evidence>
<name>A0A0P8YYS9_9CLOT</name>
<feature type="transmembrane region" description="Helical" evidence="8">
    <location>
        <begin position="309"/>
        <end position="335"/>
    </location>
</feature>
<evidence type="ECO:0000256" key="8">
    <source>
        <dbReference type="SAM" id="Phobius"/>
    </source>
</evidence>
<protein>
    <submittedName>
        <fullName evidence="9">AI-2 transport protein TqsA</fullName>
    </submittedName>
</protein>
<evidence type="ECO:0000256" key="5">
    <source>
        <dbReference type="ARBA" id="ARBA00022692"/>
    </source>
</evidence>
<dbReference type="PATRIC" id="fig|36849.3.peg.1521"/>
<dbReference type="STRING" id="36849.OXPF_14340"/>
<feature type="transmembrane region" description="Helical" evidence="8">
    <location>
        <begin position="9"/>
        <end position="30"/>
    </location>
</feature>
<organism evidence="9 10">
    <name type="scientific">Oxobacter pfennigii</name>
    <dbReference type="NCBI Taxonomy" id="36849"/>
    <lineage>
        <taxon>Bacteria</taxon>
        <taxon>Bacillati</taxon>
        <taxon>Bacillota</taxon>
        <taxon>Clostridia</taxon>
        <taxon>Eubacteriales</taxon>
        <taxon>Clostridiaceae</taxon>
        <taxon>Oxobacter</taxon>
    </lineage>
</organism>
<dbReference type="RefSeq" id="WP_054874505.1">
    <property type="nucleotide sequence ID" value="NZ_LKET01000028.1"/>
</dbReference>
<evidence type="ECO:0000256" key="1">
    <source>
        <dbReference type="ARBA" id="ARBA00004651"/>
    </source>
</evidence>
<sequence length="347" mass="39386">MKLHIAKVTIYKTLTIIILIFLLGFIIIFSRYIYDILYIFILSFFIAYLLNPLICYFEHRGMKRSAAIIIIYIALVAIFVFICLYALPELFKDLGKLSQVAPEYYDEFNSFISEIQNIYLKAGLPEGIKNVIDNSIKKYQFYFTMYLENATSSIITVASNIFKYSLVPILMYYFLKDFNSIAEKSRLLVPRKYRQSTVRIFESVDNILGSYVRSQMILSLLIAIMTSIALFFLKVEFFLIIGILNGVTNIIPYFGPIIGTVPAVLFAFLDTPIKALYTLIAMIIIQQLEADIIAPKIMGNSVGLHPVTVILMLLIGGKFFGVAGLILAVPAAAALKTIYKDIMKNMF</sequence>
<comment type="subcellular location">
    <subcellularLocation>
        <location evidence="1">Cell membrane</location>
        <topology evidence="1">Multi-pass membrane protein</topology>
    </subcellularLocation>
</comment>
<evidence type="ECO:0000256" key="6">
    <source>
        <dbReference type="ARBA" id="ARBA00022989"/>
    </source>
</evidence>
<gene>
    <name evidence="9" type="primary">tqsA</name>
    <name evidence="9" type="ORF">OXPF_14340</name>
</gene>
<dbReference type="AlphaFoldDB" id="A0A0P8YYS9"/>
<keyword evidence="3" id="KW-0813">Transport</keyword>
<feature type="transmembrane region" description="Helical" evidence="8">
    <location>
        <begin position="217"/>
        <end position="244"/>
    </location>
</feature>
<evidence type="ECO:0000313" key="9">
    <source>
        <dbReference type="EMBL" id="KPU44956.1"/>
    </source>
</evidence>